<dbReference type="Proteomes" id="UP001304461">
    <property type="component" value="Unassembled WGS sequence"/>
</dbReference>
<evidence type="ECO:0000313" key="2">
    <source>
        <dbReference type="Proteomes" id="UP001304461"/>
    </source>
</evidence>
<gene>
    <name evidence="1" type="ORF">VB738_02500</name>
</gene>
<dbReference type="RefSeq" id="WP_323304238.1">
    <property type="nucleotide sequence ID" value="NZ_JAYGHX010000001.1"/>
</dbReference>
<keyword evidence="2" id="KW-1185">Reference proteome</keyword>
<proteinExistence type="predicted"/>
<organism evidence="1 2">
    <name type="scientific">Cyanobium gracile UHCC 0139</name>
    <dbReference type="NCBI Taxonomy" id="3110308"/>
    <lineage>
        <taxon>Bacteria</taxon>
        <taxon>Bacillati</taxon>
        <taxon>Cyanobacteriota</taxon>
        <taxon>Cyanophyceae</taxon>
        <taxon>Synechococcales</taxon>
        <taxon>Prochlorococcaceae</taxon>
        <taxon>Cyanobium</taxon>
    </lineage>
</organism>
<protein>
    <submittedName>
        <fullName evidence="1">Uncharacterized protein</fullName>
    </submittedName>
</protein>
<sequence>MAFFTWKETGLTADCVSLEAMAARFEEAAALMRRMADEGFKVERHPEGQRITHPDPAVFGAYGFVSEESAESQLTLLEEPGA</sequence>
<name>A0ABU5RQU0_9CYAN</name>
<comment type="caution">
    <text evidence="1">The sequence shown here is derived from an EMBL/GenBank/DDBJ whole genome shotgun (WGS) entry which is preliminary data.</text>
</comment>
<dbReference type="EMBL" id="JAYGHX010000001">
    <property type="protein sequence ID" value="MEA5390123.1"/>
    <property type="molecule type" value="Genomic_DNA"/>
</dbReference>
<reference evidence="1 2" key="1">
    <citation type="submission" date="2023-12" db="EMBL/GenBank/DDBJ databases">
        <title>Baltic Sea Cyanobacteria.</title>
        <authorList>
            <person name="Delbaje E."/>
            <person name="Fewer D.P."/>
            <person name="Shishido T.K."/>
        </authorList>
    </citation>
    <scope>NUCLEOTIDE SEQUENCE [LARGE SCALE GENOMIC DNA]</scope>
    <source>
        <strain evidence="1 2">UHCC 0139</strain>
    </source>
</reference>
<accession>A0ABU5RQU0</accession>
<evidence type="ECO:0000313" key="1">
    <source>
        <dbReference type="EMBL" id="MEA5390123.1"/>
    </source>
</evidence>